<name>A0A5C3QCV8_9AGAR</name>
<dbReference type="EMBL" id="ML178840">
    <property type="protein sequence ID" value="TFK98280.1"/>
    <property type="molecule type" value="Genomic_DNA"/>
</dbReference>
<reference evidence="1 2" key="1">
    <citation type="journal article" date="2019" name="Nat. Ecol. Evol.">
        <title>Megaphylogeny resolves global patterns of mushroom evolution.</title>
        <authorList>
            <person name="Varga T."/>
            <person name="Krizsan K."/>
            <person name="Foldi C."/>
            <person name="Dima B."/>
            <person name="Sanchez-Garcia M."/>
            <person name="Sanchez-Ramirez S."/>
            <person name="Szollosi G.J."/>
            <person name="Szarkandi J.G."/>
            <person name="Papp V."/>
            <person name="Albert L."/>
            <person name="Andreopoulos W."/>
            <person name="Angelini C."/>
            <person name="Antonin V."/>
            <person name="Barry K.W."/>
            <person name="Bougher N.L."/>
            <person name="Buchanan P."/>
            <person name="Buyck B."/>
            <person name="Bense V."/>
            <person name="Catcheside P."/>
            <person name="Chovatia M."/>
            <person name="Cooper J."/>
            <person name="Damon W."/>
            <person name="Desjardin D."/>
            <person name="Finy P."/>
            <person name="Geml J."/>
            <person name="Haridas S."/>
            <person name="Hughes K."/>
            <person name="Justo A."/>
            <person name="Karasinski D."/>
            <person name="Kautmanova I."/>
            <person name="Kiss B."/>
            <person name="Kocsube S."/>
            <person name="Kotiranta H."/>
            <person name="LaButti K.M."/>
            <person name="Lechner B.E."/>
            <person name="Liimatainen K."/>
            <person name="Lipzen A."/>
            <person name="Lukacs Z."/>
            <person name="Mihaltcheva S."/>
            <person name="Morgado L.N."/>
            <person name="Niskanen T."/>
            <person name="Noordeloos M.E."/>
            <person name="Ohm R.A."/>
            <person name="Ortiz-Santana B."/>
            <person name="Ovrebo C."/>
            <person name="Racz N."/>
            <person name="Riley R."/>
            <person name="Savchenko A."/>
            <person name="Shiryaev A."/>
            <person name="Soop K."/>
            <person name="Spirin V."/>
            <person name="Szebenyi C."/>
            <person name="Tomsovsky M."/>
            <person name="Tulloss R.E."/>
            <person name="Uehling J."/>
            <person name="Grigoriev I.V."/>
            <person name="Vagvolgyi C."/>
            <person name="Papp T."/>
            <person name="Martin F.M."/>
            <person name="Miettinen O."/>
            <person name="Hibbett D.S."/>
            <person name="Nagy L.G."/>
        </authorList>
    </citation>
    <scope>NUCLEOTIDE SEQUENCE [LARGE SCALE GENOMIC DNA]</scope>
    <source>
        <strain evidence="1 2">CBS 309.79</strain>
    </source>
</reference>
<organism evidence="1 2">
    <name type="scientific">Pterulicium gracile</name>
    <dbReference type="NCBI Taxonomy" id="1884261"/>
    <lineage>
        <taxon>Eukaryota</taxon>
        <taxon>Fungi</taxon>
        <taxon>Dikarya</taxon>
        <taxon>Basidiomycota</taxon>
        <taxon>Agaricomycotina</taxon>
        <taxon>Agaricomycetes</taxon>
        <taxon>Agaricomycetidae</taxon>
        <taxon>Agaricales</taxon>
        <taxon>Pleurotineae</taxon>
        <taxon>Pterulaceae</taxon>
        <taxon>Pterulicium</taxon>
    </lineage>
</organism>
<proteinExistence type="predicted"/>
<protein>
    <submittedName>
        <fullName evidence="1">Uncharacterized protein</fullName>
    </submittedName>
</protein>
<accession>A0A5C3QCV8</accession>
<gene>
    <name evidence="1" type="ORF">BDV98DRAFT_572929</name>
</gene>
<sequence>MFKFRYTSRDILMARGIIDRDSSPAPPSTNTAAVNAESDALRNEIIKLEGERAPSVQVKRERQEDVVDLTEPVLTKRKRVKVTPTDNEIIDLTLD</sequence>
<evidence type="ECO:0000313" key="1">
    <source>
        <dbReference type="EMBL" id="TFK98280.1"/>
    </source>
</evidence>
<evidence type="ECO:0000313" key="2">
    <source>
        <dbReference type="Proteomes" id="UP000305067"/>
    </source>
</evidence>
<dbReference type="Proteomes" id="UP000305067">
    <property type="component" value="Unassembled WGS sequence"/>
</dbReference>
<keyword evidence="2" id="KW-1185">Reference proteome</keyword>
<dbReference type="AlphaFoldDB" id="A0A5C3QCV8"/>